<reference evidence="3 4" key="1">
    <citation type="submission" date="2018-02" db="EMBL/GenBank/DDBJ databases">
        <title>Complete genome sequence of Streptomyces dengpaensis, the producer of angucyclines.</title>
        <authorList>
            <person name="Yumei L."/>
        </authorList>
    </citation>
    <scope>NUCLEOTIDE SEQUENCE [LARGE SCALE GENOMIC DNA]</scope>
    <source>
        <strain evidence="3 4">XZHG99</strain>
    </source>
</reference>
<accession>A0ABM6SQJ3</accession>
<keyword evidence="4" id="KW-1185">Reference proteome</keyword>
<dbReference type="RefSeq" id="WP_104879977.1">
    <property type="nucleotide sequence ID" value="NZ_CP026652.1"/>
</dbReference>
<organism evidence="3 4">
    <name type="scientific">Streptomyces dengpaensis</name>
    <dbReference type="NCBI Taxonomy" id="2049881"/>
    <lineage>
        <taxon>Bacteria</taxon>
        <taxon>Bacillati</taxon>
        <taxon>Actinomycetota</taxon>
        <taxon>Actinomycetes</taxon>
        <taxon>Kitasatosporales</taxon>
        <taxon>Streptomycetaceae</taxon>
        <taxon>Streptomyces</taxon>
    </lineage>
</organism>
<protein>
    <submittedName>
        <fullName evidence="3">Uncharacterized protein</fullName>
    </submittedName>
</protein>
<name>A0ABM6SQJ3_9ACTN</name>
<keyword evidence="2" id="KW-0472">Membrane</keyword>
<keyword evidence="2" id="KW-0812">Transmembrane</keyword>
<evidence type="ECO:0000313" key="3">
    <source>
        <dbReference type="EMBL" id="AVH56482.1"/>
    </source>
</evidence>
<evidence type="ECO:0000313" key="4">
    <source>
        <dbReference type="Proteomes" id="UP000238413"/>
    </source>
</evidence>
<feature type="transmembrane region" description="Helical" evidence="2">
    <location>
        <begin position="49"/>
        <end position="68"/>
    </location>
</feature>
<sequence>MNQQHDMPADGTQDGPVNHDSQPAGTPRHVRVTIGKHFNLSVSLSVSPAFLVFLAAAAGVAGGNYWFLL</sequence>
<evidence type="ECO:0000256" key="2">
    <source>
        <dbReference type="SAM" id="Phobius"/>
    </source>
</evidence>
<dbReference type="EMBL" id="CP026652">
    <property type="protein sequence ID" value="AVH56482.1"/>
    <property type="molecule type" value="Genomic_DNA"/>
</dbReference>
<dbReference type="Proteomes" id="UP000238413">
    <property type="component" value="Chromosome"/>
</dbReference>
<feature type="region of interest" description="Disordered" evidence="1">
    <location>
        <begin position="1"/>
        <end position="27"/>
    </location>
</feature>
<keyword evidence="2" id="KW-1133">Transmembrane helix</keyword>
<proteinExistence type="predicted"/>
<gene>
    <name evidence="3" type="ORF">C4B68_12640</name>
</gene>
<evidence type="ECO:0000256" key="1">
    <source>
        <dbReference type="SAM" id="MobiDB-lite"/>
    </source>
</evidence>